<keyword evidence="3" id="KW-1185">Reference proteome</keyword>
<dbReference type="Pfam" id="PF00078">
    <property type="entry name" value="RVT_1"/>
    <property type="match status" value="1"/>
</dbReference>
<dbReference type="KEGG" id="ebm:SG0102_04560"/>
<keyword evidence="2" id="KW-0548">Nucleotidyltransferase</keyword>
<evidence type="ECO:0000259" key="1">
    <source>
        <dbReference type="PROSITE" id="PS50878"/>
    </source>
</evidence>
<dbReference type="PROSITE" id="PS50878">
    <property type="entry name" value="RT_POL"/>
    <property type="match status" value="1"/>
</dbReference>
<feature type="domain" description="Reverse transcriptase" evidence="1">
    <location>
        <begin position="57"/>
        <end position="285"/>
    </location>
</feature>
<evidence type="ECO:0000313" key="3">
    <source>
        <dbReference type="Proteomes" id="UP000268059"/>
    </source>
</evidence>
<dbReference type="CDD" id="cd01651">
    <property type="entry name" value="RT_G2_intron"/>
    <property type="match status" value="1"/>
</dbReference>
<dbReference type="PANTHER" id="PTHR34047:SF8">
    <property type="entry name" value="PROTEIN YKFC"/>
    <property type="match status" value="1"/>
</dbReference>
<dbReference type="SUPFAM" id="SSF56672">
    <property type="entry name" value="DNA/RNA polymerases"/>
    <property type="match status" value="1"/>
</dbReference>
<dbReference type="AlphaFoldDB" id="A0A3G9J4K2"/>
<dbReference type="InterPro" id="IPR051083">
    <property type="entry name" value="GrpII_Intron_Splice-Mob/Def"/>
</dbReference>
<evidence type="ECO:0000313" key="2">
    <source>
        <dbReference type="EMBL" id="BBH25522.1"/>
    </source>
</evidence>
<sequence>MNDPLKHKLFTIYGQILHKKVLMDAWKSVKANKGCAGIDKMSIKKFSEHEDEYIDELLIELKNKTYKPSPVKRVYIKKKNGKLRPLGIPTIKDRIVQQAIVMRVQGFFEKNVFHQNSCGFRPGMGTQDAIYKVANRLNKGFKYIYDFDIKGFFDNIPHKKLMKVLNKYIADGTVLDIIWKSLKAGYMEDRIKYETSKGTVQGGVISPLCANIYLNELDWELHKAEIESVRYADDSLALCRTKEDLERAIQVVHRVLDELGLELAEEKTYVIDFDKDDFDYLGFTFGHWRLNKNGERYFTYSPSKSSIKKFKSDIKAKTCKTFSHSFEEWVSILNPILRGKFNYLLIPHKILRDCRVFAAKAGKVFRGKAIFKPNSLDGYVRGRLRVNFANRGKKSAKIKDGFMLHVKYGIDFFVSTIGLFTGGLELYSWCHKDITPEEYVSILRERRSKSKSNSQLTSVQWAKRREFWNNAYAK</sequence>
<dbReference type="InterPro" id="IPR030931">
    <property type="entry name" value="Group_II_RT_mat"/>
</dbReference>
<gene>
    <name evidence="2" type="ORF">SG0102_04560</name>
</gene>
<dbReference type="GO" id="GO:0003964">
    <property type="term" value="F:RNA-directed DNA polymerase activity"/>
    <property type="evidence" value="ECO:0007669"/>
    <property type="project" value="UniProtKB-KW"/>
</dbReference>
<name>A0A3G9J4K2_9FIRM</name>
<dbReference type="InParanoid" id="A0A3G9J4K2"/>
<dbReference type="EMBL" id="AP019309">
    <property type="protein sequence ID" value="BBH25522.1"/>
    <property type="molecule type" value="Genomic_DNA"/>
</dbReference>
<dbReference type="NCBIfam" id="TIGR04416">
    <property type="entry name" value="group_II_RT_mat"/>
    <property type="match status" value="1"/>
</dbReference>
<reference evidence="2 3" key="1">
    <citation type="submission" date="2018-11" db="EMBL/GenBank/DDBJ databases">
        <title>Novel Erysipelotrichaceae bacterium isolated from small intestine of a swine.</title>
        <authorList>
            <person name="Kim J.S."/>
            <person name="Choe H."/>
            <person name="Lee Y.R."/>
            <person name="Kim K.M."/>
            <person name="Park D.S."/>
        </authorList>
    </citation>
    <scope>NUCLEOTIDE SEQUENCE [LARGE SCALE GENOMIC DNA]</scope>
    <source>
        <strain evidence="2 3">SG0102</strain>
    </source>
</reference>
<keyword evidence="2" id="KW-0695">RNA-directed DNA polymerase</keyword>
<dbReference type="PANTHER" id="PTHR34047">
    <property type="entry name" value="NUCLEAR INTRON MATURASE 1, MITOCHONDRIAL-RELATED"/>
    <property type="match status" value="1"/>
</dbReference>
<organism evidence="2 3">
    <name type="scientific">Intestinibaculum porci</name>
    <dbReference type="NCBI Taxonomy" id="2487118"/>
    <lineage>
        <taxon>Bacteria</taxon>
        <taxon>Bacillati</taxon>
        <taxon>Bacillota</taxon>
        <taxon>Erysipelotrichia</taxon>
        <taxon>Erysipelotrichales</taxon>
        <taxon>Erysipelotrichaceae</taxon>
        <taxon>Intestinibaculum</taxon>
    </lineage>
</organism>
<proteinExistence type="predicted"/>
<dbReference type="InterPro" id="IPR000477">
    <property type="entry name" value="RT_dom"/>
</dbReference>
<dbReference type="InterPro" id="IPR043502">
    <property type="entry name" value="DNA/RNA_pol_sf"/>
</dbReference>
<dbReference type="Gene3D" id="3.30.70.270">
    <property type="match status" value="1"/>
</dbReference>
<protein>
    <submittedName>
        <fullName evidence="2">Group II intron reverse transcriptase/maturase</fullName>
    </submittedName>
</protein>
<dbReference type="InterPro" id="IPR043128">
    <property type="entry name" value="Rev_trsase/Diguanyl_cyclase"/>
</dbReference>
<dbReference type="Proteomes" id="UP000268059">
    <property type="component" value="Chromosome"/>
</dbReference>
<accession>A0A3G9J4K2</accession>
<keyword evidence="2" id="KW-0808">Transferase</keyword>